<accession>A0A7W7CWU2</accession>
<evidence type="ECO:0000256" key="1">
    <source>
        <dbReference type="SAM" id="MobiDB-lite"/>
    </source>
</evidence>
<dbReference type="InterPro" id="IPR003718">
    <property type="entry name" value="OsmC/Ohr_fam"/>
</dbReference>
<dbReference type="Proteomes" id="UP000542742">
    <property type="component" value="Unassembled WGS sequence"/>
</dbReference>
<proteinExistence type="predicted"/>
<comment type="caution">
    <text evidence="2">The sequence shown here is derived from an EMBL/GenBank/DDBJ whole genome shotgun (WGS) entry which is preliminary data.</text>
</comment>
<dbReference type="SUPFAM" id="SSF82784">
    <property type="entry name" value="OsmC-like"/>
    <property type="match status" value="1"/>
</dbReference>
<dbReference type="InterPro" id="IPR015946">
    <property type="entry name" value="KH_dom-like_a/b"/>
</dbReference>
<dbReference type="PANTHER" id="PTHR42830">
    <property type="entry name" value="OSMOTICALLY INDUCIBLE FAMILY PROTEIN"/>
    <property type="match status" value="1"/>
</dbReference>
<dbReference type="Pfam" id="PF02566">
    <property type="entry name" value="OsmC"/>
    <property type="match status" value="1"/>
</dbReference>
<evidence type="ECO:0000313" key="2">
    <source>
        <dbReference type="EMBL" id="MBB4696165.1"/>
    </source>
</evidence>
<dbReference type="InterPro" id="IPR036102">
    <property type="entry name" value="OsmC/Ohrsf"/>
</dbReference>
<dbReference type="GO" id="GO:0004601">
    <property type="term" value="F:peroxidase activity"/>
    <property type="evidence" value="ECO:0007669"/>
    <property type="project" value="InterPro"/>
</dbReference>
<gene>
    <name evidence="2" type="ORF">BKA14_006313</name>
</gene>
<name>A0A7W7CWU2_9ACTN</name>
<feature type="region of interest" description="Disordered" evidence="1">
    <location>
        <begin position="1"/>
        <end position="25"/>
    </location>
</feature>
<evidence type="ECO:0000313" key="3">
    <source>
        <dbReference type="Proteomes" id="UP000542742"/>
    </source>
</evidence>
<dbReference type="EMBL" id="JACHMF010000001">
    <property type="protein sequence ID" value="MBB4696165.1"/>
    <property type="molecule type" value="Genomic_DNA"/>
</dbReference>
<dbReference type="InterPro" id="IPR019904">
    <property type="entry name" value="Peroxiredoxin_OsmC"/>
</dbReference>
<dbReference type="Gene3D" id="3.30.300.20">
    <property type="match status" value="1"/>
</dbReference>
<reference evidence="2 3" key="1">
    <citation type="submission" date="2020-08" db="EMBL/GenBank/DDBJ databases">
        <title>Sequencing the genomes of 1000 actinobacteria strains.</title>
        <authorList>
            <person name="Klenk H.-P."/>
        </authorList>
    </citation>
    <scope>NUCLEOTIDE SEQUENCE [LARGE SCALE GENOMIC DNA]</scope>
    <source>
        <strain evidence="2 3">DSM 45518</strain>
    </source>
</reference>
<feature type="compositionally biased region" description="Polar residues" evidence="1">
    <location>
        <begin position="8"/>
        <end position="21"/>
    </location>
</feature>
<sequence>MPIRSASARWQGNLTEGSGTIKTGKGGLQGSYSFKSRFEEGEGTNPEELIGAAHAGCFSMAFSKALADAGFTPTSVETVAKVHMDKTDAGFSVTKIDLETVGDVPGVDDGTFQKIAEDAKANCPISRLLSPGAEITLSAKLS</sequence>
<dbReference type="NCBIfam" id="TIGR03562">
    <property type="entry name" value="osmo_induc_OsmC"/>
    <property type="match status" value="1"/>
</dbReference>
<keyword evidence="3" id="KW-1185">Reference proteome</keyword>
<protein>
    <submittedName>
        <fullName evidence="2">Osmotically inducible protein OsmC</fullName>
    </submittedName>
</protein>
<dbReference type="RefSeq" id="WP_184954409.1">
    <property type="nucleotide sequence ID" value="NZ_BOMC01000059.1"/>
</dbReference>
<organism evidence="2 3">
    <name type="scientific">Paractinoplanes abujensis</name>
    <dbReference type="NCBI Taxonomy" id="882441"/>
    <lineage>
        <taxon>Bacteria</taxon>
        <taxon>Bacillati</taxon>
        <taxon>Actinomycetota</taxon>
        <taxon>Actinomycetes</taxon>
        <taxon>Micromonosporales</taxon>
        <taxon>Micromonosporaceae</taxon>
        <taxon>Paractinoplanes</taxon>
    </lineage>
</organism>
<dbReference type="InterPro" id="IPR052707">
    <property type="entry name" value="OsmC_Ohr_Peroxiredoxin"/>
</dbReference>
<dbReference type="GO" id="GO:0006979">
    <property type="term" value="P:response to oxidative stress"/>
    <property type="evidence" value="ECO:0007669"/>
    <property type="project" value="InterPro"/>
</dbReference>
<dbReference type="AlphaFoldDB" id="A0A7W7CWU2"/>
<dbReference type="PANTHER" id="PTHR42830:SF1">
    <property type="entry name" value="OSMOTICALLY INDUCIBLE FAMILY PROTEIN"/>
    <property type="match status" value="1"/>
</dbReference>